<dbReference type="Proteomes" id="UP000038010">
    <property type="component" value="Unassembled WGS sequence"/>
</dbReference>
<accession>A0A0N1HDR1</accession>
<reference evidence="1 2" key="1">
    <citation type="submission" date="2015-06" db="EMBL/GenBank/DDBJ databases">
        <title>Draft genome of the ant-associated black yeast Phialophora attae CBS 131958.</title>
        <authorList>
            <person name="Moreno L.F."/>
            <person name="Stielow B.J."/>
            <person name="de Hoog S."/>
            <person name="Vicente V.A."/>
            <person name="Weiss V.A."/>
            <person name="de Vries M."/>
            <person name="Cruz L.M."/>
            <person name="Souza E.M."/>
        </authorList>
    </citation>
    <scope>NUCLEOTIDE SEQUENCE [LARGE SCALE GENOMIC DNA]</scope>
    <source>
        <strain evidence="1 2">CBS 131958</strain>
    </source>
</reference>
<gene>
    <name evidence="1" type="ORF">AB675_2089</name>
</gene>
<organism evidence="1 2">
    <name type="scientific">Cyphellophora attinorum</name>
    <dbReference type="NCBI Taxonomy" id="1664694"/>
    <lineage>
        <taxon>Eukaryota</taxon>
        <taxon>Fungi</taxon>
        <taxon>Dikarya</taxon>
        <taxon>Ascomycota</taxon>
        <taxon>Pezizomycotina</taxon>
        <taxon>Eurotiomycetes</taxon>
        <taxon>Chaetothyriomycetidae</taxon>
        <taxon>Chaetothyriales</taxon>
        <taxon>Cyphellophoraceae</taxon>
        <taxon>Cyphellophora</taxon>
    </lineage>
</organism>
<evidence type="ECO:0000313" key="2">
    <source>
        <dbReference type="Proteomes" id="UP000038010"/>
    </source>
</evidence>
<sequence length="173" mass="19788">MASEIKEELARAGPTLLLYREDDVPEGNLKPKYIAMGTPRDNWLFQDERFTRHVKSVSFETDVYHALRSGEHYDLMHLLLDEDAAIRAFAWNSKLMTNAISVMLVLRERSHQPRVLPPQGPSRRSTRRNNVEKVKYSFVVVLDYVSQGIPVLLDLSGWWKSTEHFSAVGMSGG</sequence>
<keyword evidence="2" id="KW-1185">Reference proteome</keyword>
<dbReference type="GeneID" id="28733911"/>
<evidence type="ECO:0000313" key="1">
    <source>
        <dbReference type="EMBL" id="KPI42866.1"/>
    </source>
</evidence>
<proteinExistence type="predicted"/>
<dbReference type="AlphaFoldDB" id="A0A0N1HDR1"/>
<dbReference type="VEuPathDB" id="FungiDB:AB675_2089"/>
<name>A0A0N1HDR1_9EURO</name>
<dbReference type="RefSeq" id="XP_018002829.1">
    <property type="nucleotide sequence ID" value="XM_018142031.1"/>
</dbReference>
<comment type="caution">
    <text evidence="1">The sequence shown here is derived from an EMBL/GenBank/DDBJ whole genome shotgun (WGS) entry which is preliminary data.</text>
</comment>
<protein>
    <submittedName>
        <fullName evidence="1">Uncharacterized protein</fullName>
    </submittedName>
</protein>
<dbReference type="EMBL" id="LFJN01000006">
    <property type="protein sequence ID" value="KPI42866.1"/>
    <property type="molecule type" value="Genomic_DNA"/>
</dbReference>